<accession>A0A1T4SLS8</accession>
<gene>
    <name evidence="3" type="ORF">SAMN04488128_10330</name>
</gene>
<evidence type="ECO:0000313" key="4">
    <source>
        <dbReference type="Proteomes" id="UP000190367"/>
    </source>
</evidence>
<organism evidence="3 4">
    <name type="scientific">Chitinophaga eiseniae</name>
    <dbReference type="NCBI Taxonomy" id="634771"/>
    <lineage>
        <taxon>Bacteria</taxon>
        <taxon>Pseudomonadati</taxon>
        <taxon>Bacteroidota</taxon>
        <taxon>Chitinophagia</taxon>
        <taxon>Chitinophagales</taxon>
        <taxon>Chitinophagaceae</taxon>
        <taxon>Chitinophaga</taxon>
    </lineage>
</organism>
<dbReference type="PANTHER" id="PTHR33797:SF2">
    <property type="entry name" value="ORGANIC HYDROPEROXIDE RESISTANCE PROTEIN-LIKE"/>
    <property type="match status" value="1"/>
</dbReference>
<dbReference type="InterPro" id="IPR003718">
    <property type="entry name" value="OsmC/Ohr_fam"/>
</dbReference>
<feature type="compositionally biased region" description="Low complexity" evidence="2">
    <location>
        <begin position="38"/>
        <end position="49"/>
    </location>
</feature>
<name>A0A1T4SLS8_9BACT</name>
<dbReference type="EMBL" id="FUWZ01000003">
    <property type="protein sequence ID" value="SKA28801.1"/>
    <property type="molecule type" value="Genomic_DNA"/>
</dbReference>
<feature type="region of interest" description="Disordered" evidence="2">
    <location>
        <begin position="20"/>
        <end position="50"/>
    </location>
</feature>
<feature type="compositionally biased region" description="Polar residues" evidence="2">
    <location>
        <begin position="20"/>
        <end position="32"/>
    </location>
</feature>
<dbReference type="OrthoDB" id="9797508at2"/>
<dbReference type="GO" id="GO:0006979">
    <property type="term" value="P:response to oxidative stress"/>
    <property type="evidence" value="ECO:0007669"/>
    <property type="project" value="InterPro"/>
</dbReference>
<sequence>MNNSHTTAIEKVLYTAYTRTTGGREGNSSSNDGRLDILLSPPGTSGPGTNPEQLFAAGWSACYIGALGLAAKKLGATLPKDTLVDAEVDLGTTDGAYFLQARLSVHLPGIAPELAQQLVDLAHQTCPYSKAIKGNINVTTNII</sequence>
<evidence type="ECO:0000313" key="3">
    <source>
        <dbReference type="EMBL" id="SKA28801.1"/>
    </source>
</evidence>
<dbReference type="RefSeq" id="WP_078670410.1">
    <property type="nucleotide sequence ID" value="NZ_FUWZ01000003.1"/>
</dbReference>
<dbReference type="Pfam" id="PF02566">
    <property type="entry name" value="OsmC"/>
    <property type="match status" value="1"/>
</dbReference>
<dbReference type="Gene3D" id="3.30.300.20">
    <property type="match status" value="1"/>
</dbReference>
<dbReference type="InterPro" id="IPR015946">
    <property type="entry name" value="KH_dom-like_a/b"/>
</dbReference>
<reference evidence="4" key="1">
    <citation type="submission" date="2017-02" db="EMBL/GenBank/DDBJ databases">
        <authorList>
            <person name="Varghese N."/>
            <person name="Submissions S."/>
        </authorList>
    </citation>
    <scope>NUCLEOTIDE SEQUENCE [LARGE SCALE GENOMIC DNA]</scope>
    <source>
        <strain evidence="4">DSM 22224</strain>
    </source>
</reference>
<dbReference type="PANTHER" id="PTHR33797">
    <property type="entry name" value="ORGANIC HYDROPEROXIDE RESISTANCE PROTEIN-LIKE"/>
    <property type="match status" value="1"/>
</dbReference>
<proteinExistence type="inferred from homology"/>
<comment type="similarity">
    <text evidence="1">Belongs to the OsmC/Ohr family.</text>
</comment>
<dbReference type="InterPro" id="IPR036102">
    <property type="entry name" value="OsmC/Ohrsf"/>
</dbReference>
<dbReference type="AlphaFoldDB" id="A0A1T4SLS8"/>
<evidence type="ECO:0000256" key="1">
    <source>
        <dbReference type="ARBA" id="ARBA00007378"/>
    </source>
</evidence>
<protein>
    <submittedName>
        <fullName evidence="3">Peroxiredoxin, Ohr subfamily</fullName>
    </submittedName>
</protein>
<evidence type="ECO:0000256" key="2">
    <source>
        <dbReference type="SAM" id="MobiDB-lite"/>
    </source>
</evidence>
<dbReference type="Proteomes" id="UP000190367">
    <property type="component" value="Unassembled WGS sequence"/>
</dbReference>
<dbReference type="Gene3D" id="2.20.25.10">
    <property type="match status" value="1"/>
</dbReference>
<keyword evidence="4" id="KW-1185">Reference proteome</keyword>
<dbReference type="SUPFAM" id="SSF82784">
    <property type="entry name" value="OsmC-like"/>
    <property type="match status" value="1"/>
</dbReference>
<dbReference type="InterPro" id="IPR019953">
    <property type="entry name" value="OHR"/>
</dbReference>
<dbReference type="NCBIfam" id="TIGR03561">
    <property type="entry name" value="organ_hyd_perox"/>
    <property type="match status" value="1"/>
</dbReference>
<dbReference type="STRING" id="634771.SAMN04488128_10330"/>